<dbReference type="Proteomes" id="UP000886111">
    <property type="component" value="Unassembled WGS sequence"/>
</dbReference>
<proteinExistence type="predicted"/>
<evidence type="ECO:0000313" key="2">
    <source>
        <dbReference type="EMBL" id="HHE54526.1"/>
    </source>
</evidence>
<dbReference type="EMBL" id="DRTD01000146">
    <property type="protein sequence ID" value="HHE54526.1"/>
    <property type="molecule type" value="Genomic_DNA"/>
</dbReference>
<reference evidence="2" key="1">
    <citation type="journal article" date="2020" name="mSystems">
        <title>Genome- and Community-Level Interaction Insights into Carbon Utilization and Element Cycling Functions of Hydrothermarchaeota in Hydrothermal Sediment.</title>
        <authorList>
            <person name="Zhou Z."/>
            <person name="Liu Y."/>
            <person name="Xu W."/>
            <person name="Pan J."/>
            <person name="Luo Z.H."/>
            <person name="Li M."/>
        </authorList>
    </citation>
    <scope>NUCLEOTIDE SEQUENCE [LARGE SCALE GENOMIC DNA]</scope>
    <source>
        <strain evidence="2">HyVt-76</strain>
    </source>
</reference>
<feature type="transmembrane region" description="Helical" evidence="1">
    <location>
        <begin position="148"/>
        <end position="166"/>
    </location>
</feature>
<sequence length="189" mass="21444">MNNQRATGIALLVAGFLLLAYQLDWFDLSGPSFWAVISLLIGLSLIRKAITNPDRRGALGGTFFLLFAIFLFLVDTSTLMRPIPRPLFIGGIFSCLAIANLVYFLVTRWQRNLNLFMFFFFGAIGGSILMVYYQIIDVWQFEEIASNYWPVLLIILGAIILIDSMVQKQKRLKQDEEESSTTADEQTLD</sequence>
<keyword evidence="1" id="KW-1133">Transmembrane helix</keyword>
<protein>
    <recommendedName>
        <fullName evidence="3">DUF5668 domain-containing protein</fullName>
    </recommendedName>
</protein>
<comment type="caution">
    <text evidence="2">The sequence shown here is derived from an EMBL/GenBank/DDBJ whole genome shotgun (WGS) entry which is preliminary data.</text>
</comment>
<accession>A0A7V5H295</accession>
<feature type="transmembrane region" description="Helical" evidence="1">
    <location>
        <begin position="113"/>
        <end position="136"/>
    </location>
</feature>
<feature type="transmembrane region" description="Helical" evidence="1">
    <location>
        <begin position="86"/>
        <end position="106"/>
    </location>
</feature>
<dbReference type="AlphaFoldDB" id="A0A7V5H295"/>
<keyword evidence="1" id="KW-0472">Membrane</keyword>
<organism evidence="2">
    <name type="scientific">Caldithrix abyssi</name>
    <dbReference type="NCBI Taxonomy" id="187145"/>
    <lineage>
        <taxon>Bacteria</taxon>
        <taxon>Pseudomonadati</taxon>
        <taxon>Calditrichota</taxon>
        <taxon>Calditrichia</taxon>
        <taxon>Calditrichales</taxon>
        <taxon>Calditrichaceae</taxon>
        <taxon>Caldithrix</taxon>
    </lineage>
</organism>
<feature type="transmembrane region" description="Helical" evidence="1">
    <location>
        <begin position="32"/>
        <end position="50"/>
    </location>
</feature>
<evidence type="ECO:0008006" key="3">
    <source>
        <dbReference type="Google" id="ProtNLM"/>
    </source>
</evidence>
<evidence type="ECO:0000256" key="1">
    <source>
        <dbReference type="SAM" id="Phobius"/>
    </source>
</evidence>
<feature type="transmembrane region" description="Helical" evidence="1">
    <location>
        <begin position="57"/>
        <end position="74"/>
    </location>
</feature>
<keyword evidence="1" id="KW-0812">Transmembrane</keyword>
<gene>
    <name evidence="2" type="ORF">ENL21_02000</name>
</gene>
<name>A0A7V5H295_CALAY</name>